<evidence type="ECO:0000256" key="4">
    <source>
        <dbReference type="ARBA" id="ARBA00023136"/>
    </source>
</evidence>
<feature type="transmembrane region" description="Helical" evidence="6">
    <location>
        <begin position="158"/>
        <end position="179"/>
    </location>
</feature>
<dbReference type="InterPro" id="IPR053880">
    <property type="entry name" value="GPR180-like_N"/>
</dbReference>
<keyword evidence="3 6" id="KW-1133">Transmembrane helix</keyword>
<evidence type="ECO:0000259" key="8">
    <source>
        <dbReference type="Pfam" id="PF10192"/>
    </source>
</evidence>
<feature type="domain" description="GPR180/TMEM145 transmembrane" evidence="8">
    <location>
        <begin position="162"/>
        <end position="380"/>
    </location>
</feature>
<dbReference type="GO" id="GO:0007186">
    <property type="term" value="P:G protein-coupled receptor signaling pathway"/>
    <property type="evidence" value="ECO:0007669"/>
    <property type="project" value="InterPro"/>
</dbReference>
<keyword evidence="5" id="KW-0325">Glycoprotein</keyword>
<dbReference type="PANTHER" id="PTHR23252:SF24">
    <property type="entry name" value="TRANSMEMBRANE PROTEIN 145"/>
    <property type="match status" value="1"/>
</dbReference>
<feature type="transmembrane region" description="Helical" evidence="6">
    <location>
        <begin position="191"/>
        <end position="212"/>
    </location>
</feature>
<dbReference type="Pfam" id="PF21892">
    <property type="entry name" value="TMEM145_N"/>
    <property type="match status" value="1"/>
</dbReference>
<dbReference type="RefSeq" id="XP_004359247.1">
    <property type="nucleotide sequence ID" value="XM_004359190.1"/>
</dbReference>
<keyword evidence="7" id="KW-0732">Signal</keyword>
<dbReference type="GO" id="GO:0016020">
    <property type="term" value="C:membrane"/>
    <property type="evidence" value="ECO:0007669"/>
    <property type="project" value="UniProtKB-SubCell"/>
</dbReference>
<accession>F4PRW1</accession>
<dbReference type="EMBL" id="GL883010">
    <property type="protein sequence ID" value="EGG21397.1"/>
    <property type="molecule type" value="Genomic_DNA"/>
</dbReference>
<dbReference type="OMA" id="PTIYAVM"/>
<reference evidence="11" key="1">
    <citation type="journal article" date="2011" name="Genome Res.">
        <title>Phylogeny-wide analysis of social amoeba genomes highlights ancient origins for complex intercellular communication.</title>
        <authorList>
            <person name="Heidel A.J."/>
            <person name="Lawal H.M."/>
            <person name="Felder M."/>
            <person name="Schilde C."/>
            <person name="Helps N.R."/>
            <person name="Tunggal B."/>
            <person name="Rivero F."/>
            <person name="John U."/>
            <person name="Schleicher M."/>
            <person name="Eichinger L."/>
            <person name="Platzer M."/>
            <person name="Noegel A.A."/>
            <person name="Schaap P."/>
            <person name="Gloeckner G."/>
        </authorList>
    </citation>
    <scope>NUCLEOTIDE SEQUENCE [LARGE SCALE GENOMIC DNA]</scope>
    <source>
        <strain evidence="11">SH3</strain>
    </source>
</reference>
<dbReference type="OrthoDB" id="45670at2759"/>
<sequence>MRTSLVIISLLGLLAIIANVSESKVVSGSFSSSSSWAFVNKFCYGSRGQGSWTFTTTTNNPNLTFYLYDDAESSWGSVYKSSKSCEEKINATQFHETIGNGTTTIPFADTQRPHFWYFVAADCNGGSLDFTYDMEWLNYGGTWYQQFSWEEYGLEGLYLVYFFFFVALTAYSLYSAWNLHKTKSFHPIVKLLTISILLQFLSVFILLIHYGAYSHNGIGGKGLQGFGELIDFASQLTFILLLILLAKGWAISRVTIDEKKIILGVMGCLTVLYLIMFIWYKVGKDPASSVYMYDTVPGILLLIARSIAMIWFMWCAYNTYMEETHPAKRQFYVYFGITFFIWFLALPFICIIAASIDPWERFKTVMGFYVTFNFLALAVLSILLSPNRAADYFTISEGYSSSPYESI</sequence>
<organism evidence="10 11">
    <name type="scientific">Cavenderia fasciculata</name>
    <name type="common">Slime mold</name>
    <name type="synonym">Dictyostelium fasciculatum</name>
    <dbReference type="NCBI Taxonomy" id="261658"/>
    <lineage>
        <taxon>Eukaryota</taxon>
        <taxon>Amoebozoa</taxon>
        <taxon>Evosea</taxon>
        <taxon>Eumycetozoa</taxon>
        <taxon>Dictyostelia</taxon>
        <taxon>Acytosteliales</taxon>
        <taxon>Cavenderiaceae</taxon>
        <taxon>Cavenderia</taxon>
    </lineage>
</organism>
<dbReference type="AlphaFoldDB" id="F4PRW1"/>
<feature type="signal peptide" evidence="7">
    <location>
        <begin position="1"/>
        <end position="23"/>
    </location>
</feature>
<feature type="transmembrane region" description="Helical" evidence="6">
    <location>
        <begin position="332"/>
        <end position="354"/>
    </location>
</feature>
<evidence type="ECO:0008006" key="12">
    <source>
        <dbReference type="Google" id="ProtNLM"/>
    </source>
</evidence>
<evidence type="ECO:0000256" key="5">
    <source>
        <dbReference type="ARBA" id="ARBA00023180"/>
    </source>
</evidence>
<dbReference type="KEGG" id="dfa:DFA_01279"/>
<evidence type="ECO:0000256" key="1">
    <source>
        <dbReference type="ARBA" id="ARBA00004141"/>
    </source>
</evidence>
<dbReference type="PANTHER" id="PTHR23252">
    <property type="entry name" value="INTIMAL THICKNESS RECEPTOR-RELATED"/>
    <property type="match status" value="1"/>
</dbReference>
<comment type="subcellular location">
    <subcellularLocation>
        <location evidence="1">Membrane</location>
        <topology evidence="1">Multi-pass membrane protein</topology>
    </subcellularLocation>
</comment>
<feature type="transmembrane region" description="Helical" evidence="6">
    <location>
        <begin position="261"/>
        <end position="279"/>
    </location>
</feature>
<evidence type="ECO:0000313" key="11">
    <source>
        <dbReference type="Proteomes" id="UP000007797"/>
    </source>
</evidence>
<dbReference type="Pfam" id="PF10192">
    <property type="entry name" value="GPR180-TMEM145_TM"/>
    <property type="match status" value="1"/>
</dbReference>
<keyword evidence="11" id="KW-1185">Reference proteome</keyword>
<feature type="transmembrane region" description="Helical" evidence="6">
    <location>
        <begin position="232"/>
        <end position="249"/>
    </location>
</feature>
<keyword evidence="4 6" id="KW-0472">Membrane</keyword>
<evidence type="ECO:0000259" key="9">
    <source>
        <dbReference type="Pfam" id="PF21892"/>
    </source>
</evidence>
<evidence type="ECO:0000256" key="2">
    <source>
        <dbReference type="ARBA" id="ARBA00022692"/>
    </source>
</evidence>
<name>F4PRW1_CACFS</name>
<evidence type="ECO:0000313" key="10">
    <source>
        <dbReference type="EMBL" id="EGG21397.1"/>
    </source>
</evidence>
<protein>
    <recommendedName>
        <fullName evidence="12">Intimal thickness related receptor IRP domain-containing protein</fullName>
    </recommendedName>
</protein>
<gene>
    <name evidence="10" type="ORF">DFA_01279</name>
</gene>
<dbReference type="InterPro" id="IPR019336">
    <property type="entry name" value="GPR180/TMEM145_TM"/>
</dbReference>
<feature type="domain" description="GPR180-like N-terminal" evidence="9">
    <location>
        <begin position="26"/>
        <end position="92"/>
    </location>
</feature>
<dbReference type="Proteomes" id="UP000007797">
    <property type="component" value="Unassembled WGS sequence"/>
</dbReference>
<feature type="transmembrane region" description="Helical" evidence="6">
    <location>
        <begin position="366"/>
        <end position="384"/>
    </location>
</feature>
<feature type="transmembrane region" description="Helical" evidence="6">
    <location>
        <begin position="299"/>
        <end position="320"/>
    </location>
</feature>
<proteinExistence type="predicted"/>
<keyword evidence="2 6" id="KW-0812">Transmembrane</keyword>
<dbReference type="GeneID" id="14874119"/>
<evidence type="ECO:0000256" key="6">
    <source>
        <dbReference type="SAM" id="Phobius"/>
    </source>
</evidence>
<dbReference type="InterPro" id="IPR047831">
    <property type="entry name" value="GPR180/TMEM145"/>
</dbReference>
<evidence type="ECO:0000256" key="7">
    <source>
        <dbReference type="SAM" id="SignalP"/>
    </source>
</evidence>
<dbReference type="GO" id="GO:0019236">
    <property type="term" value="P:response to pheromone"/>
    <property type="evidence" value="ECO:0007669"/>
    <property type="project" value="InterPro"/>
</dbReference>
<evidence type="ECO:0000256" key="3">
    <source>
        <dbReference type="ARBA" id="ARBA00022989"/>
    </source>
</evidence>
<feature type="chain" id="PRO_5003320278" description="Intimal thickness related receptor IRP domain-containing protein" evidence="7">
    <location>
        <begin position="24"/>
        <end position="407"/>
    </location>
</feature>